<dbReference type="EMBL" id="JAHRHJ020000004">
    <property type="protein sequence ID" value="KAH9318396.1"/>
    <property type="molecule type" value="Genomic_DNA"/>
</dbReference>
<accession>A0AA38LC08</accession>
<organism evidence="1 2">
    <name type="scientific">Taxus chinensis</name>
    <name type="common">Chinese yew</name>
    <name type="synonym">Taxus wallichiana var. chinensis</name>
    <dbReference type="NCBI Taxonomy" id="29808"/>
    <lineage>
        <taxon>Eukaryota</taxon>
        <taxon>Viridiplantae</taxon>
        <taxon>Streptophyta</taxon>
        <taxon>Embryophyta</taxon>
        <taxon>Tracheophyta</taxon>
        <taxon>Spermatophyta</taxon>
        <taxon>Pinopsida</taxon>
        <taxon>Pinidae</taxon>
        <taxon>Conifers II</taxon>
        <taxon>Cupressales</taxon>
        <taxon>Taxaceae</taxon>
        <taxon>Taxus</taxon>
    </lineage>
</organism>
<feature type="non-terminal residue" evidence="1">
    <location>
        <position position="131"/>
    </location>
</feature>
<gene>
    <name evidence="1" type="ORF">KI387_020165</name>
</gene>
<sequence>GPANESFHFLFKSSGYLSVTSECQLWKGGGILAERLLRFSDLLASPPARLCQRERMRFSFSGIKRYEDIGSPSREPLVLGKKNAGFPLTGGGILVEHLLQFSDLLASPPRQIGQKYPKELIADFLGIRARK</sequence>
<feature type="non-terminal residue" evidence="1">
    <location>
        <position position="1"/>
    </location>
</feature>
<proteinExistence type="predicted"/>
<comment type="caution">
    <text evidence="1">The sequence shown here is derived from an EMBL/GenBank/DDBJ whole genome shotgun (WGS) entry which is preliminary data.</text>
</comment>
<keyword evidence="2" id="KW-1185">Reference proteome</keyword>
<protein>
    <submittedName>
        <fullName evidence="1">Uncharacterized protein</fullName>
    </submittedName>
</protein>
<evidence type="ECO:0000313" key="2">
    <source>
        <dbReference type="Proteomes" id="UP000824469"/>
    </source>
</evidence>
<reference evidence="1 2" key="1">
    <citation type="journal article" date="2021" name="Nat. Plants">
        <title>The Taxus genome provides insights into paclitaxel biosynthesis.</title>
        <authorList>
            <person name="Xiong X."/>
            <person name="Gou J."/>
            <person name="Liao Q."/>
            <person name="Li Y."/>
            <person name="Zhou Q."/>
            <person name="Bi G."/>
            <person name="Li C."/>
            <person name="Du R."/>
            <person name="Wang X."/>
            <person name="Sun T."/>
            <person name="Guo L."/>
            <person name="Liang H."/>
            <person name="Lu P."/>
            <person name="Wu Y."/>
            <person name="Zhang Z."/>
            <person name="Ro D.K."/>
            <person name="Shang Y."/>
            <person name="Huang S."/>
            <person name="Yan J."/>
        </authorList>
    </citation>
    <scope>NUCLEOTIDE SEQUENCE [LARGE SCALE GENOMIC DNA]</scope>
    <source>
        <strain evidence="1">Ta-2019</strain>
    </source>
</reference>
<name>A0AA38LC08_TAXCH</name>
<dbReference type="AlphaFoldDB" id="A0AA38LC08"/>
<evidence type="ECO:0000313" key="1">
    <source>
        <dbReference type="EMBL" id="KAH9318396.1"/>
    </source>
</evidence>
<dbReference type="Proteomes" id="UP000824469">
    <property type="component" value="Unassembled WGS sequence"/>
</dbReference>